<dbReference type="EMBL" id="AP017424">
    <property type="protein sequence ID" value="BAU81604.1"/>
    <property type="molecule type" value="Genomic_DNA"/>
</dbReference>
<dbReference type="RefSeq" id="WP_359875755.1">
    <property type="nucleotide sequence ID" value="NZ_JBEYHT010000014.1"/>
</dbReference>
<feature type="transmembrane region" description="Helical" evidence="8">
    <location>
        <begin position="44"/>
        <end position="66"/>
    </location>
</feature>
<evidence type="ECO:0000256" key="3">
    <source>
        <dbReference type="ARBA" id="ARBA00022475"/>
    </source>
</evidence>
<dbReference type="PANTHER" id="PTHR30250:SF10">
    <property type="entry name" value="LIPOPOLYSACCHARIDE BIOSYNTHESIS PROTEIN WZXC"/>
    <property type="match status" value="1"/>
</dbReference>
<feature type="transmembrane region" description="Helical" evidence="8">
    <location>
        <begin position="354"/>
        <end position="372"/>
    </location>
</feature>
<feature type="transmembrane region" description="Helical" evidence="8">
    <location>
        <begin position="109"/>
        <end position="137"/>
    </location>
</feature>
<keyword evidence="10" id="KW-1185">Reference proteome</keyword>
<feature type="transmembrane region" description="Helical" evidence="8">
    <location>
        <begin position="384"/>
        <end position="402"/>
    </location>
</feature>
<evidence type="ECO:0000256" key="6">
    <source>
        <dbReference type="ARBA" id="ARBA00023136"/>
    </source>
</evidence>
<protein>
    <submittedName>
        <fullName evidence="9">Polysaccharide biosynthesis protein</fullName>
    </submittedName>
</protein>
<keyword evidence="4 8" id="KW-0812">Transmembrane</keyword>
<evidence type="ECO:0000313" key="10">
    <source>
        <dbReference type="Proteomes" id="UP000217676"/>
    </source>
</evidence>
<sequence>MRNDAPDQASPAPRDTPGESGSSPAPAGAETLGGKVRSATRWSLINTMVMRLGNFATGIVLVRYVLDPAAWGVYGVAQTVLMVLLSANELGVTLAVVRWDGDVRRFAPTVLSLSALSSGLLYLALFAAAPAVAGLLGAPEATVVLRVMCLCLVLDGLSQVPAGVLTREFRQGRRMVIDALNFVVSTGVTVLLALQGQGALSFACGAVAGNVVALAGCALAAPGMLRFGWDPVQARALLRFGLPLAGASLLSLAVVNADAMIVGAVLGNVALGYYMLAFNMAGWPVRVISETARRVSFAGFSRLADSPKALADGFARALGVLMTATVPACVLLAALAGPLVELVYGAKWRPAAEALPWLMALGLARIAAELTYDCLVAVGRRRSLLLIQGLWLVTLVPVLTFAAREGGIGTVAAGHVVVAGLVVLPAFLAALRRGGIAARALVRVCVRPVLGGVVMAVLLVLGRGRLGEGFVALAATSVAGLVGYGLCAVPGRTLVRGVLTLRRRTGVTSAVPAPGSVPDLDPVPAADSASAPQPSPPARPRN</sequence>
<evidence type="ECO:0000256" key="4">
    <source>
        <dbReference type="ARBA" id="ARBA00022692"/>
    </source>
</evidence>
<feature type="transmembrane region" description="Helical" evidence="8">
    <location>
        <begin position="237"/>
        <end position="255"/>
    </location>
</feature>
<dbReference type="InterPro" id="IPR050833">
    <property type="entry name" value="Poly_Biosynth_Transport"/>
</dbReference>
<comment type="subcellular location">
    <subcellularLocation>
        <location evidence="1">Cell membrane</location>
        <topology evidence="1">Multi-pass membrane protein</topology>
    </subcellularLocation>
</comment>
<dbReference type="AlphaFoldDB" id="A0A160NUM5"/>
<feature type="transmembrane region" description="Helical" evidence="8">
    <location>
        <begin position="408"/>
        <end position="428"/>
    </location>
</feature>
<feature type="transmembrane region" description="Helical" evidence="8">
    <location>
        <begin position="314"/>
        <end position="334"/>
    </location>
</feature>
<feature type="transmembrane region" description="Helical" evidence="8">
    <location>
        <begin position="72"/>
        <end position="97"/>
    </location>
</feature>
<comment type="similarity">
    <text evidence="2">Belongs to the polysaccharide synthase family.</text>
</comment>
<evidence type="ECO:0000313" key="9">
    <source>
        <dbReference type="EMBL" id="BAU81604.1"/>
    </source>
</evidence>
<keyword evidence="3" id="KW-1003">Cell membrane</keyword>
<organism evidence="9 10">
    <name type="scientific">Streptomyces laurentii</name>
    <dbReference type="NCBI Taxonomy" id="39478"/>
    <lineage>
        <taxon>Bacteria</taxon>
        <taxon>Bacillati</taxon>
        <taxon>Actinomycetota</taxon>
        <taxon>Actinomycetes</taxon>
        <taxon>Kitasatosporales</taxon>
        <taxon>Streptomycetaceae</taxon>
        <taxon>Streptomyces</taxon>
    </lineage>
</organism>
<feature type="transmembrane region" description="Helical" evidence="8">
    <location>
        <begin position="143"/>
        <end position="164"/>
    </location>
</feature>
<evidence type="ECO:0000256" key="8">
    <source>
        <dbReference type="SAM" id="Phobius"/>
    </source>
</evidence>
<feature type="compositionally biased region" description="Low complexity" evidence="7">
    <location>
        <begin position="518"/>
        <end position="532"/>
    </location>
</feature>
<accession>A0A160NUM5</accession>
<keyword evidence="5 8" id="KW-1133">Transmembrane helix</keyword>
<evidence type="ECO:0000256" key="2">
    <source>
        <dbReference type="ARBA" id="ARBA00007430"/>
    </source>
</evidence>
<gene>
    <name evidence="9" type="ORF">SLA_0650</name>
</gene>
<feature type="transmembrane region" description="Helical" evidence="8">
    <location>
        <begin position="200"/>
        <end position="225"/>
    </location>
</feature>
<proteinExistence type="inferred from homology"/>
<reference evidence="9 10" key="1">
    <citation type="journal article" date="2016" name="Genome Announc.">
        <title>Complete Genome Sequence of Thiostrepton-Producing Streptomyces laurentii ATCC 31255.</title>
        <authorList>
            <person name="Doi K."/>
            <person name="Fujino Y."/>
            <person name="Nagayoshi Y."/>
            <person name="Ohshima T."/>
            <person name="Ogata S."/>
        </authorList>
    </citation>
    <scope>NUCLEOTIDE SEQUENCE [LARGE SCALE GENOMIC DNA]</scope>
    <source>
        <strain evidence="9 10">ATCC 31255</strain>
    </source>
</reference>
<feature type="transmembrane region" description="Helical" evidence="8">
    <location>
        <begin position="261"/>
        <end position="285"/>
    </location>
</feature>
<evidence type="ECO:0000256" key="7">
    <source>
        <dbReference type="SAM" id="MobiDB-lite"/>
    </source>
</evidence>
<feature type="compositionally biased region" description="Pro residues" evidence="7">
    <location>
        <begin position="533"/>
        <end position="542"/>
    </location>
</feature>
<evidence type="ECO:0000256" key="1">
    <source>
        <dbReference type="ARBA" id="ARBA00004651"/>
    </source>
</evidence>
<feature type="region of interest" description="Disordered" evidence="7">
    <location>
        <begin position="1"/>
        <end position="34"/>
    </location>
</feature>
<feature type="region of interest" description="Disordered" evidence="7">
    <location>
        <begin position="510"/>
        <end position="542"/>
    </location>
</feature>
<dbReference type="GO" id="GO:0005886">
    <property type="term" value="C:plasma membrane"/>
    <property type="evidence" value="ECO:0007669"/>
    <property type="project" value="UniProtKB-SubCell"/>
</dbReference>
<dbReference type="PANTHER" id="PTHR30250">
    <property type="entry name" value="PST FAMILY PREDICTED COLANIC ACID TRANSPORTER"/>
    <property type="match status" value="1"/>
</dbReference>
<name>A0A160NUM5_STRLU</name>
<dbReference type="Proteomes" id="UP000217676">
    <property type="component" value="Chromosome"/>
</dbReference>
<feature type="transmembrane region" description="Helical" evidence="8">
    <location>
        <begin position="440"/>
        <end position="461"/>
    </location>
</feature>
<evidence type="ECO:0000256" key="5">
    <source>
        <dbReference type="ARBA" id="ARBA00022989"/>
    </source>
</evidence>
<dbReference type="Pfam" id="PF13440">
    <property type="entry name" value="Polysacc_synt_3"/>
    <property type="match status" value="1"/>
</dbReference>
<dbReference type="KEGG" id="slau:SLA_0650"/>
<feature type="transmembrane region" description="Helical" evidence="8">
    <location>
        <begin position="176"/>
        <end position="194"/>
    </location>
</feature>
<feature type="transmembrane region" description="Helical" evidence="8">
    <location>
        <begin position="473"/>
        <end position="495"/>
    </location>
</feature>
<keyword evidence="6 8" id="KW-0472">Membrane</keyword>